<keyword evidence="1" id="KW-0812">Transmembrane</keyword>
<dbReference type="AlphaFoldDB" id="A0A1W1DYR9"/>
<sequence length="39" mass="4462">MTKADIIEYKRVFLLENKTLPTPIVADGLILLLIFFTPN</sequence>
<reference evidence="2" key="1">
    <citation type="submission" date="2016-10" db="EMBL/GenBank/DDBJ databases">
        <authorList>
            <person name="de Groot N.N."/>
        </authorList>
    </citation>
    <scope>NUCLEOTIDE SEQUENCE</scope>
</reference>
<evidence type="ECO:0000256" key="1">
    <source>
        <dbReference type="SAM" id="Phobius"/>
    </source>
</evidence>
<name>A0A1W1DYR9_9ZZZZ</name>
<protein>
    <submittedName>
        <fullName evidence="2">Uncharacterized protein</fullName>
    </submittedName>
</protein>
<organism evidence="2">
    <name type="scientific">hydrothermal vent metagenome</name>
    <dbReference type="NCBI Taxonomy" id="652676"/>
    <lineage>
        <taxon>unclassified sequences</taxon>
        <taxon>metagenomes</taxon>
        <taxon>ecological metagenomes</taxon>
    </lineage>
</organism>
<gene>
    <name evidence="2" type="ORF">MNB_SUP05-SYMBIONT-4-325</name>
</gene>
<evidence type="ECO:0000313" key="2">
    <source>
        <dbReference type="EMBL" id="SFV86845.1"/>
    </source>
</evidence>
<keyword evidence="1" id="KW-1133">Transmembrane helix</keyword>
<dbReference type="EMBL" id="FPHY01000114">
    <property type="protein sequence ID" value="SFV86845.1"/>
    <property type="molecule type" value="Genomic_DNA"/>
</dbReference>
<feature type="transmembrane region" description="Helical" evidence="1">
    <location>
        <begin position="20"/>
        <end position="37"/>
    </location>
</feature>
<proteinExistence type="predicted"/>
<keyword evidence="1" id="KW-0472">Membrane</keyword>
<accession>A0A1W1DYR9</accession>